<evidence type="ECO:0000256" key="1">
    <source>
        <dbReference type="SAM" id="SignalP"/>
    </source>
</evidence>
<comment type="caution">
    <text evidence="2">The sequence shown here is derived from an EMBL/GenBank/DDBJ whole genome shotgun (WGS) entry which is preliminary data.</text>
</comment>
<dbReference type="RefSeq" id="WP_192284330.1">
    <property type="nucleotide sequence ID" value="NZ_JBHSTT010000096.1"/>
</dbReference>
<dbReference type="Proteomes" id="UP001596237">
    <property type="component" value="Unassembled WGS sequence"/>
</dbReference>
<gene>
    <name evidence="2" type="ORF">ACFQDP_23720</name>
</gene>
<name>A0ABW1WZ25_9HYPH</name>
<organism evidence="2 3">
    <name type="scientific">Methylorubrum zatmanii</name>
    <dbReference type="NCBI Taxonomy" id="29429"/>
    <lineage>
        <taxon>Bacteria</taxon>
        <taxon>Pseudomonadati</taxon>
        <taxon>Pseudomonadota</taxon>
        <taxon>Alphaproteobacteria</taxon>
        <taxon>Hyphomicrobiales</taxon>
        <taxon>Methylobacteriaceae</taxon>
        <taxon>Methylorubrum</taxon>
    </lineage>
</organism>
<reference evidence="3" key="1">
    <citation type="journal article" date="2019" name="Int. J. Syst. Evol. Microbiol.">
        <title>The Global Catalogue of Microorganisms (GCM) 10K type strain sequencing project: providing services to taxonomists for standard genome sequencing and annotation.</title>
        <authorList>
            <consortium name="The Broad Institute Genomics Platform"/>
            <consortium name="The Broad Institute Genome Sequencing Center for Infectious Disease"/>
            <person name="Wu L."/>
            <person name="Ma J."/>
        </authorList>
    </citation>
    <scope>NUCLEOTIDE SEQUENCE [LARGE SCALE GENOMIC DNA]</scope>
    <source>
        <strain evidence="3">CCUG 36916</strain>
    </source>
</reference>
<keyword evidence="1" id="KW-0732">Signal</keyword>
<feature type="signal peptide" evidence="1">
    <location>
        <begin position="1"/>
        <end position="23"/>
    </location>
</feature>
<dbReference type="EMBL" id="JBHSTT010000096">
    <property type="protein sequence ID" value="MFC6392315.1"/>
    <property type="molecule type" value="Genomic_DNA"/>
</dbReference>
<proteinExistence type="predicted"/>
<sequence length="159" mass="16760">MWRGAACAAAVLAALLRPGGADAFEGIEPGRTLPQTLRGTQHVPLRASEADQPPADTLKALYPALAACWKVPEGLGRFERAEITARLSLRRDGSVIGTPQITFAKTPGDTRARDILVRATLDAIARCTPIKVTPALGGAIAGRPLALRFIYDGPRGQGI</sequence>
<protein>
    <recommendedName>
        <fullName evidence="4">TonB C-terminal domain-containing protein</fullName>
    </recommendedName>
</protein>
<dbReference type="Gene3D" id="3.30.1150.10">
    <property type="match status" value="1"/>
</dbReference>
<accession>A0ABW1WZ25</accession>
<evidence type="ECO:0000313" key="3">
    <source>
        <dbReference type="Proteomes" id="UP001596237"/>
    </source>
</evidence>
<evidence type="ECO:0000313" key="2">
    <source>
        <dbReference type="EMBL" id="MFC6392315.1"/>
    </source>
</evidence>
<keyword evidence="3" id="KW-1185">Reference proteome</keyword>
<evidence type="ECO:0008006" key="4">
    <source>
        <dbReference type="Google" id="ProtNLM"/>
    </source>
</evidence>
<feature type="chain" id="PRO_5045457396" description="TonB C-terminal domain-containing protein" evidence="1">
    <location>
        <begin position="24"/>
        <end position="159"/>
    </location>
</feature>